<comment type="caution">
    <text evidence="1">The sequence shown here is derived from an EMBL/GenBank/DDBJ whole genome shotgun (WGS) entry which is preliminary data.</text>
</comment>
<proteinExistence type="predicted"/>
<dbReference type="InterPro" id="IPR013321">
    <property type="entry name" value="Arc_rbn_hlx_hlx"/>
</dbReference>
<accession>A0ABW6AVR9</accession>
<reference evidence="2" key="1">
    <citation type="journal article" date="2019" name="Int. J. Syst. Evol. Microbiol.">
        <title>The Global Catalogue of Microorganisms (GCM) 10K type strain sequencing project: providing services to taxonomists for standard genome sequencing and annotation.</title>
        <authorList>
            <consortium name="The Broad Institute Genomics Platform"/>
            <consortium name="The Broad Institute Genome Sequencing Center for Infectious Disease"/>
            <person name="Wu L."/>
            <person name="Ma J."/>
        </authorList>
    </citation>
    <scope>NUCLEOTIDE SEQUENCE [LARGE SCALE GENOMIC DNA]</scope>
    <source>
        <strain evidence="2">KCTC 52490</strain>
    </source>
</reference>
<dbReference type="Gene3D" id="1.10.1220.10">
    <property type="entry name" value="Met repressor-like"/>
    <property type="match status" value="1"/>
</dbReference>
<dbReference type="EMBL" id="JBHUOM010000067">
    <property type="protein sequence ID" value="MFD2938375.1"/>
    <property type="molecule type" value="Genomic_DNA"/>
</dbReference>
<dbReference type="InterPro" id="IPR053842">
    <property type="entry name" value="NikA-like"/>
</dbReference>
<name>A0ABW6AVR9_9BACT</name>
<organism evidence="1 2">
    <name type="scientific">Spirosoma flavum</name>
    <dbReference type="NCBI Taxonomy" id="2048557"/>
    <lineage>
        <taxon>Bacteria</taxon>
        <taxon>Pseudomonadati</taxon>
        <taxon>Bacteroidota</taxon>
        <taxon>Cytophagia</taxon>
        <taxon>Cytophagales</taxon>
        <taxon>Cytophagaceae</taxon>
        <taxon>Spirosoma</taxon>
    </lineage>
</organism>
<protein>
    <submittedName>
        <fullName evidence="1">Plasmid mobilization relaxosome protein MobC</fullName>
    </submittedName>
</protein>
<keyword evidence="2" id="KW-1185">Reference proteome</keyword>
<gene>
    <name evidence="1" type="primary">mobC</name>
    <name evidence="1" type="ORF">ACFS25_31725</name>
</gene>
<dbReference type="Proteomes" id="UP001597512">
    <property type="component" value="Unassembled WGS sequence"/>
</dbReference>
<evidence type="ECO:0000313" key="1">
    <source>
        <dbReference type="EMBL" id="MFD2938375.1"/>
    </source>
</evidence>
<evidence type="ECO:0000313" key="2">
    <source>
        <dbReference type="Proteomes" id="UP001597512"/>
    </source>
</evidence>
<sequence length="117" mass="13191">MSAFRYASLRKAQLCQPFPLDSRSMTDKKSITLRFRASADEQQQIEAKATLAGLTVSEYVRRAATGQPVHERLPAELRQVIVGVANNLNQLTRYAHLRQFDDQAIAAIIHQLKTALR</sequence>
<dbReference type="Pfam" id="PF21983">
    <property type="entry name" value="NikA-like"/>
    <property type="match status" value="1"/>
</dbReference>
<dbReference type="RefSeq" id="WP_381509236.1">
    <property type="nucleotide sequence ID" value="NZ_JBHUOM010000067.1"/>
</dbReference>